<proteinExistence type="predicted"/>
<reference evidence="2" key="1">
    <citation type="submission" date="2017-05" db="EMBL/GenBank/DDBJ databases">
        <authorList>
            <person name="Song R."/>
            <person name="Chenine A.L."/>
            <person name="Ruprecht R.M."/>
        </authorList>
    </citation>
    <scope>NUCLEOTIDE SEQUENCE [LARGE SCALE GENOMIC DNA]</scope>
</reference>
<accession>A0A2H1H904</accession>
<organism evidence="1 2">
    <name type="scientific">Zymoseptoria tritici ST99CH_1E4</name>
    <dbReference type="NCBI Taxonomy" id="1276532"/>
    <lineage>
        <taxon>Eukaryota</taxon>
        <taxon>Fungi</taxon>
        <taxon>Dikarya</taxon>
        <taxon>Ascomycota</taxon>
        <taxon>Pezizomycotina</taxon>
        <taxon>Dothideomycetes</taxon>
        <taxon>Dothideomycetidae</taxon>
        <taxon>Mycosphaerellales</taxon>
        <taxon>Mycosphaerellaceae</taxon>
        <taxon>Zymoseptoria</taxon>
    </lineage>
</organism>
<dbReference type="AlphaFoldDB" id="A0A2H1H904"/>
<name>A0A2H1H904_ZYMTR</name>
<gene>
    <name evidence="1" type="ORF">ZT1E4_G11639</name>
</gene>
<dbReference type="Proteomes" id="UP000245764">
    <property type="component" value="Chromosome 15"/>
</dbReference>
<protein>
    <submittedName>
        <fullName evidence="1">Uncharacterized protein</fullName>
    </submittedName>
</protein>
<evidence type="ECO:0000313" key="1">
    <source>
        <dbReference type="EMBL" id="SMR62325.1"/>
    </source>
</evidence>
<dbReference type="EMBL" id="LT854267">
    <property type="protein sequence ID" value="SMR62325.1"/>
    <property type="molecule type" value="Genomic_DNA"/>
</dbReference>
<evidence type="ECO:0000313" key="2">
    <source>
        <dbReference type="Proteomes" id="UP000245764"/>
    </source>
</evidence>
<sequence length="125" mass="14614">MKRAELSMLRHAISNKQASQRGKGSEQVGKQVAHRYDTLRVGRRFRLRPGRLRRRRYIIALAPFRLSSHALSSSRFKDQHAKCQVPKSGYAGINAEIDNDFYDYEFYHCQDDLKYGDDAYWGETE</sequence>